<dbReference type="EMBL" id="HBIN01020782">
    <property type="protein sequence ID" value="CAE0445907.1"/>
    <property type="molecule type" value="Transcribed_RNA"/>
</dbReference>
<dbReference type="InterPro" id="IPR050410">
    <property type="entry name" value="CCR4/nocturin_mRNA_transcr"/>
</dbReference>
<name>A0A7S3PP42_9STRA</name>
<organism evidence="3">
    <name type="scientific">Aplanochytrium stocchinoi</name>
    <dbReference type="NCBI Taxonomy" id="215587"/>
    <lineage>
        <taxon>Eukaryota</taxon>
        <taxon>Sar</taxon>
        <taxon>Stramenopiles</taxon>
        <taxon>Bigyra</taxon>
        <taxon>Labyrinthulomycetes</taxon>
        <taxon>Thraustochytrida</taxon>
        <taxon>Thraustochytriidae</taxon>
        <taxon>Aplanochytrium</taxon>
    </lineage>
</organism>
<dbReference type="InterPro" id="IPR005135">
    <property type="entry name" value="Endo/exonuclease/phosphatase"/>
</dbReference>
<evidence type="ECO:0000313" key="3">
    <source>
        <dbReference type="EMBL" id="CAE0445907.1"/>
    </source>
</evidence>
<reference evidence="3" key="1">
    <citation type="submission" date="2021-01" db="EMBL/GenBank/DDBJ databases">
        <authorList>
            <person name="Corre E."/>
            <person name="Pelletier E."/>
            <person name="Niang G."/>
            <person name="Scheremetjew M."/>
            <person name="Finn R."/>
            <person name="Kale V."/>
            <person name="Holt S."/>
            <person name="Cochrane G."/>
            <person name="Meng A."/>
            <person name="Brown T."/>
            <person name="Cohen L."/>
        </authorList>
    </citation>
    <scope>NUCLEOTIDE SEQUENCE</scope>
    <source>
        <strain evidence="3">GSBS06</strain>
    </source>
</reference>
<dbReference type="PANTHER" id="PTHR12121">
    <property type="entry name" value="CARBON CATABOLITE REPRESSOR PROTEIN 4"/>
    <property type="match status" value="1"/>
</dbReference>
<dbReference type="Gene3D" id="3.60.10.10">
    <property type="entry name" value="Endonuclease/exonuclease/phosphatase"/>
    <property type="match status" value="1"/>
</dbReference>
<dbReference type="Pfam" id="PF03372">
    <property type="entry name" value="Exo_endo_phos"/>
    <property type="match status" value="1"/>
</dbReference>
<dbReference type="AlphaFoldDB" id="A0A7S3PP42"/>
<dbReference type="InterPro" id="IPR036691">
    <property type="entry name" value="Endo/exonu/phosph_ase_sf"/>
</dbReference>
<proteinExistence type="predicted"/>
<sequence length="515" mass="58320">MNGTSGEEINSTTKEDCGERFASNDDDEPEAISLSGIFSQLAVGLTKKIKEGVQSYFGGGLTTKYDDYWPNDDLDSELEAENKKSYKNNSIHIPSYDHSQASEYIEKLKREQNQGTCFSVMSFNILADRYVRNPRHSNLYAHCDPKCLPWSYRFNKIMNHLGEVDADIVCLQEVDKDVYETFEPLLHNRGYEGVLQLGNPKKKGEGKDIPGLATFFRRSIFEKNWVIASYRASILGLTIKKGHEKGRVLALLNCHLEGAPWKHKERKDQLNAAIRKLKKADFSYSLLCGDFNGSLEDNSLALNTAIKHGYRSVYLNHPSRDISCLISPREVDPKNPNIYMVDNILHGSSLTPIAVMNVMNSSWNRKKVIKRGLPSLHWPSDHLSVGAILSFSKSSNLRTGVVANPEPKTFTNLEEERKKARSELENALSNKELKIWNKFEMAEDEQKCLNRLSPGTIEVVKKRSQAKQNFLDSLSAEKQKIIKSYAIAKKKSKAKKGQNKSKGLKKVNKQKHKAY</sequence>
<dbReference type="GO" id="GO:0000175">
    <property type="term" value="F:3'-5'-RNA exonuclease activity"/>
    <property type="evidence" value="ECO:0007669"/>
    <property type="project" value="TreeGrafter"/>
</dbReference>
<protein>
    <recommendedName>
        <fullName evidence="2">Endonuclease/exonuclease/phosphatase domain-containing protein</fullName>
    </recommendedName>
</protein>
<gene>
    <name evidence="3" type="ORF">ASTO00021_LOCUS15910</name>
</gene>
<feature type="region of interest" description="Disordered" evidence="1">
    <location>
        <begin position="1"/>
        <end position="28"/>
    </location>
</feature>
<feature type="region of interest" description="Disordered" evidence="1">
    <location>
        <begin position="491"/>
        <end position="515"/>
    </location>
</feature>
<evidence type="ECO:0000259" key="2">
    <source>
        <dbReference type="Pfam" id="PF03372"/>
    </source>
</evidence>
<feature type="compositionally biased region" description="Basic and acidic residues" evidence="1">
    <location>
        <begin position="13"/>
        <end position="23"/>
    </location>
</feature>
<dbReference type="PANTHER" id="PTHR12121:SF34">
    <property type="entry name" value="PROTEIN ANGEL"/>
    <property type="match status" value="1"/>
</dbReference>
<evidence type="ECO:0000256" key="1">
    <source>
        <dbReference type="SAM" id="MobiDB-lite"/>
    </source>
</evidence>
<feature type="compositionally biased region" description="Polar residues" evidence="1">
    <location>
        <begin position="1"/>
        <end position="12"/>
    </location>
</feature>
<accession>A0A7S3PP42</accession>
<feature type="domain" description="Endonuclease/exonuclease/phosphatase" evidence="2">
    <location>
        <begin position="122"/>
        <end position="382"/>
    </location>
</feature>
<dbReference type="SUPFAM" id="SSF56219">
    <property type="entry name" value="DNase I-like"/>
    <property type="match status" value="1"/>
</dbReference>